<feature type="compositionally biased region" description="Low complexity" evidence="23">
    <location>
        <begin position="612"/>
        <end position="678"/>
    </location>
</feature>
<dbReference type="Pfam" id="PF00240">
    <property type="entry name" value="ubiquitin"/>
    <property type="match status" value="1"/>
</dbReference>
<dbReference type="GO" id="GO:0036503">
    <property type="term" value="P:ERAD pathway"/>
    <property type="evidence" value="ECO:0007669"/>
    <property type="project" value="TreeGrafter"/>
</dbReference>
<dbReference type="GO" id="GO:0007283">
    <property type="term" value="P:spermatogenesis"/>
    <property type="evidence" value="ECO:0007669"/>
    <property type="project" value="UniProtKB-KW"/>
</dbReference>
<dbReference type="CDD" id="cd01809">
    <property type="entry name" value="Ubl_BAG6"/>
    <property type="match status" value="1"/>
</dbReference>
<dbReference type="Proteomes" id="UP000037069">
    <property type="component" value="Unassembled WGS sequence"/>
</dbReference>
<dbReference type="PROSITE" id="PS50053">
    <property type="entry name" value="UBIQUITIN_2"/>
    <property type="match status" value="1"/>
</dbReference>
<keyword evidence="7" id="KW-0963">Cytoplasm</keyword>
<feature type="region of interest" description="Disordered" evidence="23">
    <location>
        <begin position="716"/>
        <end position="749"/>
    </location>
</feature>
<feature type="region of interest" description="Disordered" evidence="23">
    <location>
        <begin position="254"/>
        <end position="275"/>
    </location>
</feature>
<name>A0A0L0CPJ1_LUCCU</name>
<evidence type="ECO:0000256" key="9">
    <source>
        <dbReference type="ARBA" id="ARBA00022553"/>
    </source>
</evidence>
<dbReference type="OrthoDB" id="1885901at2759"/>
<evidence type="ECO:0000256" key="21">
    <source>
        <dbReference type="ARBA" id="ARBA00046003"/>
    </source>
</evidence>
<dbReference type="InterPro" id="IPR000626">
    <property type="entry name" value="Ubiquitin-like_dom"/>
</dbReference>
<keyword evidence="13" id="KW-0156">Chromatin regulator</keyword>
<feature type="compositionally biased region" description="Low complexity" evidence="23">
    <location>
        <begin position="517"/>
        <end position="527"/>
    </location>
</feature>
<keyword evidence="18" id="KW-0539">Nucleus</keyword>
<evidence type="ECO:0000256" key="7">
    <source>
        <dbReference type="ARBA" id="ARBA00022490"/>
    </source>
</evidence>
<dbReference type="OMA" id="NRITVAM"/>
<feature type="region of interest" description="Disordered" evidence="23">
    <location>
        <begin position="71"/>
        <end position="107"/>
    </location>
</feature>
<evidence type="ECO:0000256" key="4">
    <source>
        <dbReference type="ARBA" id="ARBA00004550"/>
    </source>
</evidence>
<evidence type="ECO:0000256" key="19">
    <source>
        <dbReference type="ARBA" id="ARBA00029739"/>
    </source>
</evidence>
<feature type="region of interest" description="Disordered" evidence="23">
    <location>
        <begin position="823"/>
        <end position="846"/>
    </location>
</feature>
<feature type="domain" description="Ubiquitin-like" evidence="24">
    <location>
        <begin position="3"/>
        <end position="64"/>
    </location>
</feature>
<keyword evidence="16" id="KW-0007">Acetylation</keyword>
<keyword evidence="15" id="KW-0744">Spermatogenesis</keyword>
<keyword evidence="8" id="KW-0964">Secreted</keyword>
<evidence type="ECO:0000256" key="18">
    <source>
        <dbReference type="ARBA" id="ARBA00023242"/>
    </source>
</evidence>
<feature type="region of interest" description="Disordered" evidence="23">
    <location>
        <begin position="288"/>
        <end position="337"/>
    </location>
</feature>
<dbReference type="InterPro" id="IPR019954">
    <property type="entry name" value="Ubiquitin_CS"/>
</dbReference>
<evidence type="ECO:0000256" key="12">
    <source>
        <dbReference type="ARBA" id="ARBA00022782"/>
    </source>
</evidence>
<dbReference type="GO" id="GO:0002376">
    <property type="term" value="P:immune system process"/>
    <property type="evidence" value="ECO:0007669"/>
    <property type="project" value="UniProtKB-KW"/>
</dbReference>
<dbReference type="InterPro" id="IPR021925">
    <property type="entry name" value="BAG6"/>
</dbReference>
<evidence type="ECO:0000256" key="14">
    <source>
        <dbReference type="ARBA" id="ARBA00022859"/>
    </source>
</evidence>
<protein>
    <recommendedName>
        <fullName evidence="5">Large proline-rich protein BAG6</fullName>
    </recommendedName>
    <alternativeName>
        <fullName evidence="20">BCL2-associated athanogene 6</fullName>
    </alternativeName>
    <alternativeName>
        <fullName evidence="19">HLA-B-associated transcript 3</fullName>
    </alternativeName>
</protein>
<evidence type="ECO:0000256" key="22">
    <source>
        <dbReference type="ARBA" id="ARBA00046936"/>
    </source>
</evidence>
<feature type="compositionally biased region" description="Low complexity" evidence="23">
    <location>
        <begin position="456"/>
        <end position="494"/>
    </location>
</feature>
<dbReference type="InterPro" id="IPR029071">
    <property type="entry name" value="Ubiquitin-like_domsf"/>
</dbReference>
<dbReference type="GO" id="GO:0005634">
    <property type="term" value="C:nucleus"/>
    <property type="evidence" value="ECO:0007669"/>
    <property type="project" value="UniProtKB-SubCell"/>
</dbReference>
<evidence type="ECO:0000256" key="16">
    <source>
        <dbReference type="ARBA" id="ARBA00022990"/>
    </source>
</evidence>
<evidence type="ECO:0000256" key="13">
    <source>
        <dbReference type="ARBA" id="ARBA00022853"/>
    </source>
</evidence>
<dbReference type="Pfam" id="PF12057">
    <property type="entry name" value="BAG6"/>
    <property type="match status" value="1"/>
</dbReference>
<evidence type="ECO:0000313" key="25">
    <source>
        <dbReference type="EMBL" id="KNC34293.1"/>
    </source>
</evidence>
<comment type="function">
    <text evidence="1">Released extracellularly via exosomes, it is a ligand of the natural killer/NK cells receptor NCR3 and stimulates NK cells cytotoxicity. It may thereby trigger NK cells cytotoxicity against neighboring tumor cells and immature myeloid dendritic cells (DC).</text>
</comment>
<evidence type="ECO:0000256" key="15">
    <source>
        <dbReference type="ARBA" id="ARBA00022871"/>
    </source>
</evidence>
<feature type="compositionally biased region" description="Low complexity" evidence="23">
    <location>
        <begin position="297"/>
        <end position="327"/>
    </location>
</feature>
<feature type="compositionally biased region" description="Low complexity" evidence="23">
    <location>
        <begin position="721"/>
        <end position="740"/>
    </location>
</feature>
<dbReference type="STRING" id="7375.A0A0L0CPJ1"/>
<dbReference type="GO" id="GO:0071818">
    <property type="term" value="C:BAT3 complex"/>
    <property type="evidence" value="ECO:0007669"/>
    <property type="project" value="TreeGrafter"/>
</dbReference>
<evidence type="ECO:0000256" key="17">
    <source>
        <dbReference type="ARBA" id="ARBA00023186"/>
    </source>
</evidence>
<feature type="compositionally biased region" description="Low complexity" evidence="23">
    <location>
        <begin position="823"/>
        <end position="845"/>
    </location>
</feature>
<dbReference type="PROSITE" id="PS00299">
    <property type="entry name" value="UBIQUITIN_1"/>
    <property type="match status" value="1"/>
</dbReference>
<sequence>MLINIKVKTLDAQTHEFSIDNEITVREFKDKVAEKTNIAADQQRIIYCGRVMVDDKQLKEYDVDGKVVHVAERPPPSQRLPATDSSGSGSDARNERRNRTRPNMRNSPLFRALDGMVVGTMAFPMNANTNGQAPVNPFAASSSFCMNRITVARHMLECANNIAAYLEDPSRGLNNQSLDILARGRWTMESTVVEVGITSDIPQSQQIVEMVQGAVQAALRRSGNTNVTLVQLPTIFSSNENEANAAAVAAVGGTAEAPATDTETANTEADNAPTAAASVVIEDVIDDDEDTPTNEQSDNNSTTATPTAAVTATGNNNDNAAAATGNNDDGDNSRRRTGTPVLAGVIEQMRNVQNRLNPFIEQYYDLLQNEPIFEEDDTTGRENAQRLFDRVSEAFHYMSHAQHAISDLMLDVSQGAPRYLTCRPILVEQSGYVTSNNFLTPAILTPEEFRQQQARNTTNSNTAASTAATTTTNSSNTVTGSSTTSSNDANNTVDDPIDDPVIWRPTINFGTPPTNDNANASNNNAAAGRPRVLAPGGGGTLEIILQPSRAMYLERNFQRQVARLLQDVVSAAPFDTEFHVHINTPNVVSIDVPIGVSASNNSSSGGSGGGTQASQATSTTLNNNDSNATTTTNDNTNTNTTTNSSSSSSSSTANPARVTTATLPTTSTQTRSTSRPQVHFGNIPVLGMPTGWNGRVLPSNNVSSFDRFLPCNSHHIREPETANNNAANNDNGSNNATASGPANRNNPTRAHIVTRRPLRIMNDIFQRIRPHSSRIVGSTMRNPQSLIRNNFGPPSGAAVSVRPPILPPIMVMRDLFGGVAAASANGSSASSSSSSTTADAGASSNQDTQRLNIHAQLMNCLNRQIFEGQPINDDTIPMAINRAIQWFGESLLYLPQYEKPEYDSRDSLFNILRSTLPAVIELLKRNPVNLKEFEQKLKQICEQFRMRLYSVLYICIGRANAEIFWAQLMRLLCNSIQTNLQGDAVEFLALYLTPTIPSATDEADAQQFIVLRNTTTAATNDNNVQMTFVSPPAYFLSQPMDTDVEMSEAATTSQPEVDDEPLPSVVPGSATWHRHFPNDWLPIITRDMQRQTDNPPDQPPFSDAYISGMSSKRRKLVQNSKPPTEIGAIIADSVRKAIQNPGTSTTANQSHTPEDVARAIASDAAVQSSCIDAVRTNVRERLKKDPDFEADKFPKSNKG</sequence>
<comment type="subcellular location">
    <subcellularLocation>
        <location evidence="3">Cytoplasm</location>
        <location evidence="3">Cytosol</location>
    </subcellularLocation>
    <subcellularLocation>
        <location evidence="2">Nucleus</location>
    </subcellularLocation>
    <subcellularLocation>
        <location evidence="4">Secreted</location>
        <location evidence="4">Extracellular exosome</location>
    </subcellularLocation>
</comment>
<keyword evidence="9" id="KW-0597">Phosphoprotein</keyword>
<organism evidence="25 26">
    <name type="scientific">Lucilia cuprina</name>
    <name type="common">Green bottle fly</name>
    <name type="synonym">Australian sheep blowfly</name>
    <dbReference type="NCBI Taxonomy" id="7375"/>
    <lineage>
        <taxon>Eukaryota</taxon>
        <taxon>Metazoa</taxon>
        <taxon>Ecdysozoa</taxon>
        <taxon>Arthropoda</taxon>
        <taxon>Hexapoda</taxon>
        <taxon>Insecta</taxon>
        <taxon>Pterygota</taxon>
        <taxon>Neoptera</taxon>
        <taxon>Endopterygota</taxon>
        <taxon>Diptera</taxon>
        <taxon>Brachycera</taxon>
        <taxon>Muscomorpha</taxon>
        <taxon>Oestroidea</taxon>
        <taxon>Calliphoridae</taxon>
        <taxon>Luciliinae</taxon>
        <taxon>Lucilia</taxon>
    </lineage>
</organism>
<dbReference type="PANTHER" id="PTHR15204:SF0">
    <property type="entry name" value="LARGE PROLINE-RICH PROTEIN BAG6"/>
    <property type="match status" value="1"/>
</dbReference>
<proteinExistence type="predicted"/>
<gene>
    <name evidence="25" type="ORF">FF38_05962</name>
</gene>
<evidence type="ECO:0000256" key="2">
    <source>
        <dbReference type="ARBA" id="ARBA00004123"/>
    </source>
</evidence>
<feature type="region of interest" description="Disordered" evidence="23">
    <location>
        <begin position="600"/>
        <end position="682"/>
    </location>
</feature>
<dbReference type="PANTHER" id="PTHR15204">
    <property type="entry name" value="LARGE PROLINE-RICH PROTEIN BAG6"/>
    <property type="match status" value="1"/>
</dbReference>
<evidence type="ECO:0000256" key="10">
    <source>
        <dbReference type="ARBA" id="ARBA00022703"/>
    </source>
</evidence>
<evidence type="ECO:0000256" key="23">
    <source>
        <dbReference type="SAM" id="MobiDB-lite"/>
    </source>
</evidence>
<dbReference type="FunFam" id="3.10.20.90:FF:000161">
    <property type="entry name" value="Uncharacterized protein, isoform C"/>
    <property type="match status" value="1"/>
</dbReference>
<keyword evidence="11" id="KW-0677">Repeat</keyword>
<dbReference type="GO" id="GO:0006915">
    <property type="term" value="P:apoptotic process"/>
    <property type="evidence" value="ECO:0007669"/>
    <property type="project" value="UniProtKB-KW"/>
</dbReference>
<keyword evidence="12" id="KW-0221">Differentiation</keyword>
<dbReference type="GO" id="GO:0005576">
    <property type="term" value="C:extracellular region"/>
    <property type="evidence" value="ECO:0007669"/>
    <property type="project" value="UniProtKB-SubCell"/>
</dbReference>
<comment type="function">
    <text evidence="21">Involved in DNA damage-induced apoptosis: following DNA damage, accumulates in the nucleus and forms a complex with p300/EP300, enhancing p300/EP300-mediated p53/TP53 acetylation leading to increase p53/TP53 transcriptional activity. When nuclear, may also act as a component of some chromatin regulator complex that regulates histone 3 'Lys-4' dimethylation (H3K4me2).</text>
</comment>
<evidence type="ECO:0000256" key="3">
    <source>
        <dbReference type="ARBA" id="ARBA00004514"/>
    </source>
</evidence>
<evidence type="ECO:0000256" key="1">
    <source>
        <dbReference type="ARBA" id="ARBA00002067"/>
    </source>
</evidence>
<comment type="subunit">
    <text evidence="22">Component of the BAG6/BAT3 complex, also named BAT3 complex, at least composed of BAG6, UBL4A and GET4/TRC35. Interacts with GET4; the interaction is direct and localizes BAG6 in the cytosol. Interacts with UBL4A; the interaction is direct and required for UBL4A protein stability. Interacts with AIFM1. Interacts with HSPA2. Interacts with CTCFL. Interacts with p300/EP300. Interacts (via ubiquitin-like domain) with RNF126; required for BAG6-dependent ubiquitination of proteins mislocalized to the cytosol. Interacts (via ubiquitin-like domain) with SGTA; SGTA competes with RNF126 by binding the same region of BAG6, thereby promoting deubiquitination of BAG6-target proteins and rescuing them from degradation. Interacts with ricin A chain. Interacts with VCP and AMFR; both form the VCP/p97-AMFR/gp78 complex. Interacts with SYVN1. Interacts with USP13; the interaction is direct and may mediate UBL4A deubiquitination. Interacts with ZFAND2B. Interacts with KPNA2. Interacts with UBQLN4.</text>
</comment>
<evidence type="ECO:0000256" key="20">
    <source>
        <dbReference type="ARBA" id="ARBA00030033"/>
    </source>
</evidence>
<evidence type="ECO:0000256" key="11">
    <source>
        <dbReference type="ARBA" id="ARBA00022737"/>
    </source>
</evidence>
<dbReference type="GO" id="GO:0031593">
    <property type="term" value="F:polyubiquitin modification-dependent protein binding"/>
    <property type="evidence" value="ECO:0007669"/>
    <property type="project" value="TreeGrafter"/>
</dbReference>
<dbReference type="Gene3D" id="3.10.20.90">
    <property type="entry name" value="Phosphatidylinositol 3-kinase Catalytic Subunit, Chain A, domain 1"/>
    <property type="match status" value="1"/>
</dbReference>
<keyword evidence="17" id="KW-0143">Chaperone</keyword>
<feature type="region of interest" description="Disordered" evidence="23">
    <location>
        <begin position="452"/>
        <end position="533"/>
    </location>
</feature>
<dbReference type="AlphaFoldDB" id="A0A0L0CPJ1"/>
<evidence type="ECO:0000313" key="26">
    <source>
        <dbReference type="Proteomes" id="UP000037069"/>
    </source>
</evidence>
<dbReference type="SMART" id="SM00213">
    <property type="entry name" value="UBQ"/>
    <property type="match status" value="1"/>
</dbReference>
<dbReference type="EMBL" id="JRES01000080">
    <property type="protein sequence ID" value="KNC34293.1"/>
    <property type="molecule type" value="Genomic_DNA"/>
</dbReference>
<dbReference type="GO" id="GO:0051787">
    <property type="term" value="F:misfolded protein binding"/>
    <property type="evidence" value="ECO:0007669"/>
    <property type="project" value="TreeGrafter"/>
</dbReference>
<evidence type="ECO:0000259" key="24">
    <source>
        <dbReference type="PROSITE" id="PS50053"/>
    </source>
</evidence>
<evidence type="ECO:0000256" key="5">
    <source>
        <dbReference type="ARBA" id="ARBA00021614"/>
    </source>
</evidence>
<keyword evidence="10" id="KW-0053">Apoptosis</keyword>
<evidence type="ECO:0000256" key="8">
    <source>
        <dbReference type="ARBA" id="ARBA00022525"/>
    </source>
</evidence>
<reference evidence="25 26" key="1">
    <citation type="journal article" date="2015" name="Nat. Commun.">
        <title>Lucilia cuprina genome unlocks parasitic fly biology to underpin future interventions.</title>
        <authorList>
            <person name="Anstead C.A."/>
            <person name="Korhonen P.K."/>
            <person name="Young N.D."/>
            <person name="Hall R.S."/>
            <person name="Jex A.R."/>
            <person name="Murali S.C."/>
            <person name="Hughes D.S."/>
            <person name="Lee S.F."/>
            <person name="Perry T."/>
            <person name="Stroehlein A.J."/>
            <person name="Ansell B.R."/>
            <person name="Breugelmans B."/>
            <person name="Hofmann A."/>
            <person name="Qu J."/>
            <person name="Dugan S."/>
            <person name="Lee S.L."/>
            <person name="Chao H."/>
            <person name="Dinh H."/>
            <person name="Han Y."/>
            <person name="Doddapaneni H.V."/>
            <person name="Worley K.C."/>
            <person name="Muzny D.M."/>
            <person name="Ioannidis P."/>
            <person name="Waterhouse R.M."/>
            <person name="Zdobnov E.M."/>
            <person name="James P.J."/>
            <person name="Bagnall N.H."/>
            <person name="Kotze A.C."/>
            <person name="Gibbs R.A."/>
            <person name="Richards S."/>
            <person name="Batterham P."/>
            <person name="Gasser R.B."/>
        </authorList>
    </citation>
    <scope>NUCLEOTIDE SEQUENCE [LARGE SCALE GENOMIC DNA]</scope>
    <source>
        <strain evidence="25 26">LS</strain>
        <tissue evidence="25">Full body</tissue>
    </source>
</reference>
<accession>A0A0L0CPJ1</accession>
<dbReference type="GO" id="GO:0030154">
    <property type="term" value="P:cell differentiation"/>
    <property type="evidence" value="ECO:0007669"/>
    <property type="project" value="UniProtKB-KW"/>
</dbReference>
<dbReference type="GO" id="GO:0006325">
    <property type="term" value="P:chromatin organization"/>
    <property type="evidence" value="ECO:0007669"/>
    <property type="project" value="UniProtKB-KW"/>
</dbReference>
<comment type="caution">
    <text evidence="25">The sequence shown here is derived from an EMBL/GenBank/DDBJ whole genome shotgun (WGS) entry which is preliminary data.</text>
</comment>
<keyword evidence="6" id="KW-0813">Transport</keyword>
<keyword evidence="14" id="KW-0391">Immunity</keyword>
<keyword evidence="26" id="KW-1185">Reference proteome</keyword>
<evidence type="ECO:0000256" key="6">
    <source>
        <dbReference type="ARBA" id="ARBA00022448"/>
    </source>
</evidence>
<dbReference type="SUPFAM" id="SSF54236">
    <property type="entry name" value="Ubiquitin-like"/>
    <property type="match status" value="1"/>
</dbReference>